<dbReference type="InterPro" id="IPR050109">
    <property type="entry name" value="HTH-type_TetR-like_transc_reg"/>
</dbReference>
<evidence type="ECO:0000313" key="5">
    <source>
        <dbReference type="Proteomes" id="UP000233332"/>
    </source>
</evidence>
<dbReference type="GO" id="GO:0003700">
    <property type="term" value="F:DNA-binding transcription factor activity"/>
    <property type="evidence" value="ECO:0007669"/>
    <property type="project" value="TreeGrafter"/>
</dbReference>
<accession>A0A2N3L6X8</accession>
<dbReference type="AlphaFoldDB" id="A0A2N3L6X8"/>
<dbReference type="GO" id="GO:0000976">
    <property type="term" value="F:transcription cis-regulatory region binding"/>
    <property type="evidence" value="ECO:0007669"/>
    <property type="project" value="TreeGrafter"/>
</dbReference>
<evidence type="ECO:0000256" key="2">
    <source>
        <dbReference type="PROSITE-ProRule" id="PRU00335"/>
    </source>
</evidence>
<feature type="domain" description="HTH tetR-type" evidence="3">
    <location>
        <begin position="8"/>
        <end position="68"/>
    </location>
</feature>
<dbReference type="EMBL" id="NXGX01000004">
    <property type="protein sequence ID" value="PKR58584.1"/>
    <property type="molecule type" value="Genomic_DNA"/>
</dbReference>
<reference evidence="4 5" key="1">
    <citation type="submission" date="2017-09" db="EMBL/GenBank/DDBJ databases">
        <title>Biodiversity and function of Thalassospira species in the particle-attached aromatic-hydrocarbon-degrading consortia from the surface seawater of the China South Sea.</title>
        <authorList>
            <person name="Dong C."/>
            <person name="Lai Q."/>
            <person name="Shao Z."/>
        </authorList>
    </citation>
    <scope>NUCLEOTIDE SEQUENCE [LARGE SCALE GENOMIC DNA]</scope>
    <source>
        <strain evidence="4 5">139Z-12</strain>
    </source>
</reference>
<name>A0A2N3L6X8_9PROT</name>
<dbReference type="PRINTS" id="PR00455">
    <property type="entry name" value="HTHTETR"/>
</dbReference>
<sequence>MFKTAARISLRERITQAAFELFEQNGINHVTLENIAVHAGTTRMGVYRHFTTKDDLVELWVTTWINSYRAVLDGLEADYPDDANAQLRGWIDYVVNSLTDISHRGCNFINTIAEIPDPEHPIRGAIETHKRIQSQRMLELCRKAGLAEPDLAAAEFNFLLEGAQVAVQIGSNDDVDKYVKRIAERILDNR</sequence>
<dbReference type="InterPro" id="IPR001647">
    <property type="entry name" value="HTH_TetR"/>
</dbReference>
<gene>
    <name evidence="4" type="ORF">COO92_11245</name>
</gene>
<dbReference type="SUPFAM" id="SSF48498">
    <property type="entry name" value="Tetracyclin repressor-like, C-terminal domain"/>
    <property type="match status" value="1"/>
</dbReference>
<organism evidence="4 5">
    <name type="scientific">Thalassospira lohafexi</name>
    <dbReference type="NCBI Taxonomy" id="744227"/>
    <lineage>
        <taxon>Bacteria</taxon>
        <taxon>Pseudomonadati</taxon>
        <taxon>Pseudomonadota</taxon>
        <taxon>Alphaproteobacteria</taxon>
        <taxon>Rhodospirillales</taxon>
        <taxon>Thalassospiraceae</taxon>
        <taxon>Thalassospira</taxon>
    </lineage>
</organism>
<dbReference type="Proteomes" id="UP000233332">
    <property type="component" value="Unassembled WGS sequence"/>
</dbReference>
<keyword evidence="5" id="KW-1185">Reference proteome</keyword>
<dbReference type="PANTHER" id="PTHR30055">
    <property type="entry name" value="HTH-TYPE TRANSCRIPTIONAL REGULATOR RUTR"/>
    <property type="match status" value="1"/>
</dbReference>
<protein>
    <submittedName>
        <fullName evidence="4">TetR family transcriptional regulator</fullName>
    </submittedName>
</protein>
<dbReference type="InterPro" id="IPR009057">
    <property type="entry name" value="Homeodomain-like_sf"/>
</dbReference>
<evidence type="ECO:0000256" key="1">
    <source>
        <dbReference type="ARBA" id="ARBA00023125"/>
    </source>
</evidence>
<dbReference type="PROSITE" id="PS50977">
    <property type="entry name" value="HTH_TETR_2"/>
    <property type="match status" value="1"/>
</dbReference>
<evidence type="ECO:0000259" key="3">
    <source>
        <dbReference type="PROSITE" id="PS50977"/>
    </source>
</evidence>
<dbReference type="InterPro" id="IPR036271">
    <property type="entry name" value="Tet_transcr_reg_TetR-rel_C_sf"/>
</dbReference>
<dbReference type="PANTHER" id="PTHR30055:SF200">
    <property type="entry name" value="HTH-TYPE TRANSCRIPTIONAL REPRESSOR BDCR"/>
    <property type="match status" value="1"/>
</dbReference>
<feature type="DNA-binding region" description="H-T-H motif" evidence="2">
    <location>
        <begin position="31"/>
        <end position="50"/>
    </location>
</feature>
<dbReference type="Pfam" id="PF00440">
    <property type="entry name" value="TetR_N"/>
    <property type="match status" value="1"/>
</dbReference>
<proteinExistence type="predicted"/>
<comment type="caution">
    <text evidence="4">The sequence shown here is derived from an EMBL/GenBank/DDBJ whole genome shotgun (WGS) entry which is preliminary data.</text>
</comment>
<dbReference type="Gene3D" id="1.10.357.10">
    <property type="entry name" value="Tetracycline Repressor, domain 2"/>
    <property type="match status" value="1"/>
</dbReference>
<keyword evidence="1 2" id="KW-0238">DNA-binding</keyword>
<dbReference type="SUPFAM" id="SSF46689">
    <property type="entry name" value="Homeodomain-like"/>
    <property type="match status" value="1"/>
</dbReference>
<evidence type="ECO:0000313" key="4">
    <source>
        <dbReference type="EMBL" id="PKR58584.1"/>
    </source>
</evidence>